<dbReference type="PANTHER" id="PTHR11142:SF0">
    <property type="entry name" value="TRNA PSEUDOURIDINE SYNTHASE-LIKE 1"/>
    <property type="match status" value="1"/>
</dbReference>
<keyword evidence="10" id="KW-1185">Reference proteome</keyword>
<evidence type="ECO:0000256" key="1">
    <source>
        <dbReference type="ARBA" id="ARBA00009375"/>
    </source>
</evidence>
<comment type="caution">
    <text evidence="4">Lacks conserved residue(s) required for the propagation of feature annotation.</text>
</comment>
<dbReference type="FunFam" id="3.30.70.580:FF:000001">
    <property type="entry name" value="tRNA pseudouridine synthase A"/>
    <property type="match status" value="1"/>
</dbReference>
<dbReference type="Gene3D" id="3.30.70.660">
    <property type="entry name" value="Pseudouridine synthase I, catalytic domain, C-terminal subdomain"/>
    <property type="match status" value="1"/>
</dbReference>
<dbReference type="Pfam" id="PF01416">
    <property type="entry name" value="PseudoU_synth_1"/>
    <property type="match status" value="2"/>
</dbReference>
<feature type="domain" description="Pseudouridine synthase I TruA alpha/beta" evidence="8">
    <location>
        <begin position="142"/>
        <end position="244"/>
    </location>
</feature>
<dbReference type="NCBIfam" id="TIGR00071">
    <property type="entry name" value="hisT_truA"/>
    <property type="match status" value="1"/>
</dbReference>
<dbReference type="InterPro" id="IPR020095">
    <property type="entry name" value="PsdUridine_synth_TruA_C"/>
</dbReference>
<evidence type="ECO:0000256" key="3">
    <source>
        <dbReference type="ARBA" id="ARBA00023235"/>
    </source>
</evidence>
<comment type="similarity">
    <text evidence="1 4 7">Belongs to the tRNA pseudouridine synthase TruA family.</text>
</comment>
<dbReference type="PIRSF" id="PIRSF001430">
    <property type="entry name" value="tRNA_psdUrid_synth"/>
    <property type="match status" value="1"/>
</dbReference>
<dbReference type="RefSeq" id="WP_188365781.1">
    <property type="nucleotide sequence ID" value="NZ_BAABJF010000024.1"/>
</dbReference>
<dbReference type="GO" id="GO:0003723">
    <property type="term" value="F:RNA binding"/>
    <property type="evidence" value="ECO:0007669"/>
    <property type="project" value="InterPro"/>
</dbReference>
<accession>A0A917FTL2</accession>
<dbReference type="AlphaFoldDB" id="A0A917FTL2"/>
<gene>
    <name evidence="4 9" type="primary">truA</name>
    <name evidence="9" type="ORF">GCM10011365_21810</name>
</gene>
<reference evidence="9" key="2">
    <citation type="submission" date="2020-09" db="EMBL/GenBank/DDBJ databases">
        <authorList>
            <person name="Sun Q."/>
            <person name="Zhou Y."/>
        </authorList>
    </citation>
    <scope>NUCLEOTIDE SEQUENCE</scope>
    <source>
        <strain evidence="9">CGMCC 1.12181</strain>
    </source>
</reference>
<organism evidence="9 10">
    <name type="scientific">Marinicella pacifica</name>
    <dbReference type="NCBI Taxonomy" id="1171543"/>
    <lineage>
        <taxon>Bacteria</taxon>
        <taxon>Pseudomonadati</taxon>
        <taxon>Pseudomonadota</taxon>
        <taxon>Gammaproteobacteria</taxon>
        <taxon>Lysobacterales</taxon>
        <taxon>Marinicellaceae</taxon>
        <taxon>Marinicella</taxon>
    </lineage>
</organism>
<dbReference type="GO" id="GO:0031119">
    <property type="term" value="P:tRNA pseudouridine synthesis"/>
    <property type="evidence" value="ECO:0007669"/>
    <property type="project" value="UniProtKB-UniRule"/>
</dbReference>
<dbReference type="HAMAP" id="MF_00171">
    <property type="entry name" value="TruA"/>
    <property type="match status" value="1"/>
</dbReference>
<dbReference type="SUPFAM" id="SSF55120">
    <property type="entry name" value="Pseudouridine synthase"/>
    <property type="match status" value="1"/>
</dbReference>
<comment type="caution">
    <text evidence="9">The sequence shown here is derived from an EMBL/GenBank/DDBJ whole genome shotgun (WGS) entry which is preliminary data.</text>
</comment>
<evidence type="ECO:0000259" key="8">
    <source>
        <dbReference type="Pfam" id="PF01416"/>
    </source>
</evidence>
<keyword evidence="3 4" id="KW-0413">Isomerase</keyword>
<evidence type="ECO:0000313" key="10">
    <source>
        <dbReference type="Proteomes" id="UP000605253"/>
    </source>
</evidence>
<feature type="domain" description="Pseudouridine synthase I TruA alpha/beta" evidence="8">
    <location>
        <begin position="8"/>
        <end position="102"/>
    </location>
</feature>
<dbReference type="InterPro" id="IPR001406">
    <property type="entry name" value="PsdUridine_synth_TruA"/>
</dbReference>
<evidence type="ECO:0000256" key="5">
    <source>
        <dbReference type="PIRSR" id="PIRSR001430-1"/>
    </source>
</evidence>
<dbReference type="InterPro" id="IPR020103">
    <property type="entry name" value="PsdUridine_synth_cat_dom_sf"/>
</dbReference>
<evidence type="ECO:0000256" key="6">
    <source>
        <dbReference type="PIRSR" id="PIRSR001430-2"/>
    </source>
</evidence>
<sequence length="257" mass="28930">MRLACGVEYDGEPFFGFQRQKQTPTVQQCLEEAIGSVANHAVGVTCCGRTDTGVSADLQVIHFDTEAVRNPRQWTLGINSALHKAISILWVKPVPDEFHARFSASARRYQYRICNRSVRPAINRHYLTWVLKPLDDVRMNQAIQYLLGEHDFSAFRSSQCQSKQPVRTIKHASVSRRDEQILIDITANGFLHHMVRNIAGTLIRVGKGEQSPQWVEQVLQSKDRRQAGITAAPNGLRFVGVDYPNHFNLPTSVGHAS</sequence>
<evidence type="ECO:0000313" key="9">
    <source>
        <dbReference type="EMBL" id="GGG00212.1"/>
    </source>
</evidence>
<dbReference type="Proteomes" id="UP000605253">
    <property type="component" value="Unassembled WGS sequence"/>
</dbReference>
<feature type="binding site" evidence="4 6">
    <location>
        <position position="109"/>
    </location>
    <ligand>
        <name>substrate</name>
    </ligand>
</feature>
<evidence type="ECO:0000256" key="2">
    <source>
        <dbReference type="ARBA" id="ARBA00022694"/>
    </source>
</evidence>
<reference evidence="9" key="1">
    <citation type="journal article" date="2014" name="Int. J. Syst. Evol. Microbiol.">
        <title>Complete genome sequence of Corynebacterium casei LMG S-19264T (=DSM 44701T), isolated from a smear-ripened cheese.</title>
        <authorList>
            <consortium name="US DOE Joint Genome Institute (JGI-PGF)"/>
            <person name="Walter F."/>
            <person name="Albersmeier A."/>
            <person name="Kalinowski J."/>
            <person name="Ruckert C."/>
        </authorList>
    </citation>
    <scope>NUCLEOTIDE SEQUENCE</scope>
    <source>
        <strain evidence="9">CGMCC 1.12181</strain>
    </source>
</reference>
<evidence type="ECO:0000256" key="7">
    <source>
        <dbReference type="RuleBase" id="RU003792"/>
    </source>
</evidence>
<feature type="active site" description="Nucleophile" evidence="4 5">
    <location>
        <position position="51"/>
    </location>
</feature>
<proteinExistence type="inferred from homology"/>
<dbReference type="PANTHER" id="PTHR11142">
    <property type="entry name" value="PSEUDOURIDYLATE SYNTHASE"/>
    <property type="match status" value="1"/>
</dbReference>
<dbReference type="Gene3D" id="3.30.70.580">
    <property type="entry name" value="Pseudouridine synthase I, catalytic domain, N-terminal subdomain"/>
    <property type="match status" value="1"/>
</dbReference>
<dbReference type="GO" id="GO:0160147">
    <property type="term" value="F:tRNA pseudouridine(38-40) synthase activity"/>
    <property type="evidence" value="ECO:0007669"/>
    <property type="project" value="UniProtKB-EC"/>
</dbReference>
<dbReference type="InterPro" id="IPR020094">
    <property type="entry name" value="TruA/RsuA/RluB/E/F_N"/>
</dbReference>
<dbReference type="EMBL" id="BMEO01000011">
    <property type="protein sequence ID" value="GGG00212.1"/>
    <property type="molecule type" value="Genomic_DNA"/>
</dbReference>
<dbReference type="EC" id="5.4.99.12" evidence="4"/>
<protein>
    <recommendedName>
        <fullName evidence="4">tRNA pseudouridine synthase A</fullName>
        <ecNumber evidence="4">5.4.99.12</ecNumber>
    </recommendedName>
    <alternativeName>
        <fullName evidence="4">tRNA pseudouridine(38-40) synthase</fullName>
    </alternativeName>
    <alternativeName>
        <fullName evidence="4">tRNA pseudouridylate synthase I</fullName>
    </alternativeName>
    <alternativeName>
        <fullName evidence="4">tRNA-uridine isomerase I</fullName>
    </alternativeName>
</protein>
<evidence type="ECO:0000256" key="4">
    <source>
        <dbReference type="HAMAP-Rule" id="MF_00171"/>
    </source>
</evidence>
<comment type="subunit">
    <text evidence="4">Homodimer.</text>
</comment>
<name>A0A917FTL2_9GAMM</name>
<dbReference type="InterPro" id="IPR020097">
    <property type="entry name" value="PsdUridine_synth_TruA_a/b_dom"/>
</dbReference>
<keyword evidence="2 4" id="KW-0819">tRNA processing</keyword>
<comment type="function">
    <text evidence="4">Formation of pseudouridine at positions 38, 39 and 40 in the anticodon stem and loop of transfer RNAs.</text>
</comment>
<dbReference type="CDD" id="cd02570">
    <property type="entry name" value="PseudoU_synth_EcTruA"/>
    <property type="match status" value="1"/>
</dbReference>
<comment type="catalytic activity">
    <reaction evidence="4 7">
        <text>uridine(38/39/40) in tRNA = pseudouridine(38/39/40) in tRNA</text>
        <dbReference type="Rhea" id="RHEA:22376"/>
        <dbReference type="Rhea" id="RHEA-COMP:10085"/>
        <dbReference type="Rhea" id="RHEA-COMP:10087"/>
        <dbReference type="ChEBI" id="CHEBI:65314"/>
        <dbReference type="ChEBI" id="CHEBI:65315"/>
        <dbReference type="EC" id="5.4.99.12"/>
    </reaction>
</comment>